<reference evidence="1" key="1">
    <citation type="submission" date="2022-10" db="EMBL/GenBank/DDBJ databases">
        <title>The complete genomes of actinobacterial strains from the NBC collection.</title>
        <authorList>
            <person name="Joergensen T.S."/>
            <person name="Alvarez Arevalo M."/>
            <person name="Sterndorff E.B."/>
            <person name="Faurdal D."/>
            <person name="Vuksanovic O."/>
            <person name="Mourched A.-S."/>
            <person name="Charusanti P."/>
            <person name="Shaw S."/>
            <person name="Blin K."/>
            <person name="Weber T."/>
        </authorList>
    </citation>
    <scope>NUCLEOTIDE SEQUENCE</scope>
    <source>
        <strain evidence="1">NBC_00254</strain>
    </source>
</reference>
<keyword evidence="2" id="KW-1185">Reference proteome</keyword>
<accession>A0ABZ1SJ18</accession>
<name>A0ABZ1SJ18_9ACTN</name>
<gene>
    <name evidence="1" type="ORF">OG913_25820</name>
</gene>
<dbReference type="EMBL" id="CP108085">
    <property type="protein sequence ID" value="WUP72824.1"/>
    <property type="molecule type" value="Genomic_DNA"/>
</dbReference>
<dbReference type="RefSeq" id="WP_328708585.1">
    <property type="nucleotide sequence ID" value="NZ_CP108085.1"/>
</dbReference>
<sequence>MEMAHDLAVDDVLISLLDTDEVDGLAELEIDPVQMPVAKSSVVYTVTIHC</sequence>
<proteinExistence type="predicted"/>
<protein>
    <submittedName>
        <fullName evidence="1">Uncharacterized protein</fullName>
    </submittedName>
</protein>
<evidence type="ECO:0000313" key="1">
    <source>
        <dbReference type="EMBL" id="WUP72824.1"/>
    </source>
</evidence>
<organism evidence="1 2">
    <name type="scientific">Microbispora hainanensis</name>
    <dbReference type="NCBI Taxonomy" id="568844"/>
    <lineage>
        <taxon>Bacteria</taxon>
        <taxon>Bacillati</taxon>
        <taxon>Actinomycetota</taxon>
        <taxon>Actinomycetes</taxon>
        <taxon>Streptosporangiales</taxon>
        <taxon>Streptosporangiaceae</taxon>
        <taxon>Microbispora</taxon>
    </lineage>
</organism>
<evidence type="ECO:0000313" key="2">
    <source>
        <dbReference type="Proteomes" id="UP001432011"/>
    </source>
</evidence>
<dbReference type="Proteomes" id="UP001432011">
    <property type="component" value="Chromosome"/>
</dbReference>